<evidence type="ECO:0000256" key="1">
    <source>
        <dbReference type="ARBA" id="ARBA00005648"/>
    </source>
</evidence>
<dbReference type="InterPro" id="IPR039542">
    <property type="entry name" value="Erv_N"/>
</dbReference>
<comment type="caution">
    <text evidence="4">The sequence shown here is derived from an EMBL/GenBank/DDBJ whole genome shotgun (WGS) entry which is preliminary data.</text>
</comment>
<evidence type="ECO:0000313" key="4">
    <source>
        <dbReference type="EMBL" id="KAL0952208.1"/>
    </source>
</evidence>
<feature type="domain" description="Endoplasmic reticulum vesicle transporter N-terminal" evidence="3">
    <location>
        <begin position="9"/>
        <end position="96"/>
    </location>
</feature>
<dbReference type="PANTHER" id="PTHR10984:SF25">
    <property type="entry name" value="ENDOPLASMIC RETICULUM-GOLGI INTERMEDIATE COMPARTMENT PROTEIN 3"/>
    <property type="match status" value="1"/>
</dbReference>
<comment type="similarity">
    <text evidence="1">Belongs to the ERGIC family.</text>
</comment>
<dbReference type="EMBL" id="JASNQZ010000010">
    <property type="protein sequence ID" value="KAL0952208.1"/>
    <property type="molecule type" value="Genomic_DNA"/>
</dbReference>
<dbReference type="Pfam" id="PF13850">
    <property type="entry name" value="ERGIC_N"/>
    <property type="match status" value="1"/>
</dbReference>
<dbReference type="Proteomes" id="UP001556367">
    <property type="component" value="Unassembled WGS sequence"/>
</dbReference>
<gene>
    <name evidence="4" type="ORF">HGRIS_006498</name>
</gene>
<dbReference type="InterPro" id="IPR045888">
    <property type="entry name" value="Erv"/>
</dbReference>
<proteinExistence type="inferred from homology"/>
<keyword evidence="5" id="KW-1185">Reference proteome</keyword>
<dbReference type="PANTHER" id="PTHR10984">
    <property type="entry name" value="ENDOPLASMIC RETICULUM-GOLGI INTERMEDIATE COMPARTMENT PROTEIN"/>
    <property type="match status" value="1"/>
</dbReference>
<organism evidence="4 5">
    <name type="scientific">Hohenbuehelia grisea</name>
    <dbReference type="NCBI Taxonomy" id="104357"/>
    <lineage>
        <taxon>Eukaryota</taxon>
        <taxon>Fungi</taxon>
        <taxon>Dikarya</taxon>
        <taxon>Basidiomycota</taxon>
        <taxon>Agaricomycotina</taxon>
        <taxon>Agaricomycetes</taxon>
        <taxon>Agaricomycetidae</taxon>
        <taxon>Agaricales</taxon>
        <taxon>Pleurotineae</taxon>
        <taxon>Pleurotaceae</taxon>
        <taxon>Hohenbuehelia</taxon>
    </lineage>
</organism>
<protein>
    <recommendedName>
        <fullName evidence="3">Endoplasmic reticulum vesicle transporter N-terminal domain-containing protein</fullName>
    </recommendedName>
</protein>
<feature type="transmembrane region" description="Helical" evidence="2">
    <location>
        <begin position="30"/>
        <end position="49"/>
    </location>
</feature>
<keyword evidence="2" id="KW-0472">Membrane</keyword>
<evidence type="ECO:0000313" key="5">
    <source>
        <dbReference type="Proteomes" id="UP001556367"/>
    </source>
</evidence>
<accession>A0ABR3J9S4</accession>
<keyword evidence="2" id="KW-1133">Transmembrane helix</keyword>
<evidence type="ECO:0000256" key="2">
    <source>
        <dbReference type="SAM" id="Phobius"/>
    </source>
</evidence>
<keyword evidence="2" id="KW-0812">Transmembrane</keyword>
<sequence length="97" mass="10727">MAKGLFNNLQGIDAFGKTTEDVKVKPRTGAFLTILSAAIILSFTAMEFFDYRRVTVDTSIVVDKSRGEKLTVNMNVTFPRVPCYLLSVDVMDISGET</sequence>
<evidence type="ECO:0000259" key="3">
    <source>
        <dbReference type="Pfam" id="PF13850"/>
    </source>
</evidence>
<reference evidence="5" key="1">
    <citation type="submission" date="2024-06" db="EMBL/GenBank/DDBJ databases">
        <title>Multi-omics analyses provide insights into the biosynthesis of the anticancer antibiotic pleurotin in Hohenbuehelia grisea.</title>
        <authorList>
            <person name="Weaver J.A."/>
            <person name="Alberti F."/>
        </authorList>
    </citation>
    <scope>NUCLEOTIDE SEQUENCE [LARGE SCALE GENOMIC DNA]</scope>
    <source>
        <strain evidence="5">T-177</strain>
    </source>
</reference>
<name>A0ABR3J9S4_9AGAR</name>